<dbReference type="GO" id="GO:0008168">
    <property type="term" value="F:methyltransferase activity"/>
    <property type="evidence" value="ECO:0007669"/>
    <property type="project" value="UniProtKB-KW"/>
</dbReference>
<dbReference type="SUPFAM" id="SSF53335">
    <property type="entry name" value="S-adenosyl-L-methionine-dependent methyltransferases"/>
    <property type="match status" value="1"/>
</dbReference>
<evidence type="ECO:0000313" key="3">
    <source>
        <dbReference type="EMBL" id="KJY73198.1"/>
    </source>
</evidence>
<reference evidence="2 5" key="1">
    <citation type="submission" date="2014-10" db="EMBL/GenBank/DDBJ databases">
        <title>The Complete Genome Sequence for the Shellfish Pathogen Vibrio coralliilyticus RE98 Isolated from a Shellfish Hatchery.</title>
        <authorList>
            <person name="Richards G.P."/>
            <person name="Bono J.L."/>
            <person name="Watson M.A."/>
            <person name="Needleman D.S."/>
        </authorList>
    </citation>
    <scope>NUCLEOTIDE SEQUENCE [LARGE SCALE GENOMIC DNA]</scope>
    <source>
        <strain evidence="2 5">RE98</strain>
    </source>
</reference>
<accession>A0A0A0SYG7</accession>
<gene>
    <name evidence="4" type="ORF">F0238_13120</name>
    <name evidence="2" type="ORF">IX92_21765</name>
    <name evidence="3" type="ORF">TW71_10495</name>
</gene>
<dbReference type="GeneID" id="93943423"/>
<keyword evidence="1 3" id="KW-0808">Transferase</keyword>
<protein>
    <submittedName>
        <fullName evidence="3 4">Methyltransferase</fullName>
    </submittedName>
</protein>
<keyword evidence="5" id="KW-1185">Reference proteome</keyword>
<reference evidence="3" key="2">
    <citation type="journal article" date="2015" name="BMC Genomics">
        <title>Genome mining reveals unlocked bioactive potential of marine Gram-negative bacteria.</title>
        <authorList>
            <person name="Machado H."/>
            <person name="Sonnenschein E.C."/>
            <person name="Melchiorsen J."/>
            <person name="Gram L."/>
        </authorList>
    </citation>
    <scope>NUCLEOTIDE SEQUENCE</scope>
    <source>
        <strain evidence="3">S2052</strain>
    </source>
</reference>
<evidence type="ECO:0000313" key="6">
    <source>
        <dbReference type="Proteomes" id="UP000576645"/>
    </source>
</evidence>
<dbReference type="EMBL" id="VTXP01000006">
    <property type="protein sequence ID" value="NOJ23671.1"/>
    <property type="molecule type" value="Genomic_DNA"/>
</dbReference>
<dbReference type="GO" id="GO:0032259">
    <property type="term" value="P:methylation"/>
    <property type="evidence" value="ECO:0007669"/>
    <property type="project" value="UniProtKB-KW"/>
</dbReference>
<sequence>MATNWDDYAAEWENEPSAVLYAQKAFDSLQEIVGVQGKRILDFGCGTGLLSQKLSPFAKDIVALDSSEAMIEQLDKKELDNVEPVVDLLSRGLVAMHPAFRNQFDLVVASSVCSFLPNYSDVVDIVYSLLNKGNHFVHWDWLSEKDEEGGMTPTHVLQVLSSVGFDEVEVTTPFSIDSPQGKLTVLMAVAKK</sequence>
<keyword evidence="3" id="KW-0489">Methyltransferase</keyword>
<proteinExistence type="predicted"/>
<organism evidence="3">
    <name type="scientific">Vibrio coralliilyticus</name>
    <dbReference type="NCBI Taxonomy" id="190893"/>
    <lineage>
        <taxon>Bacteria</taxon>
        <taxon>Pseudomonadati</taxon>
        <taxon>Pseudomonadota</taxon>
        <taxon>Gammaproteobacteria</taxon>
        <taxon>Vibrionales</taxon>
        <taxon>Vibrionaceae</taxon>
        <taxon>Vibrio</taxon>
    </lineage>
</organism>
<dbReference type="KEGG" id="vcy:IX92_21765"/>
<dbReference type="PANTHER" id="PTHR43861">
    <property type="entry name" value="TRANS-ACONITATE 2-METHYLTRANSFERASE-RELATED"/>
    <property type="match status" value="1"/>
</dbReference>
<dbReference type="EMBL" id="CP009618">
    <property type="protein sequence ID" value="AIW21620.1"/>
    <property type="molecule type" value="Genomic_DNA"/>
</dbReference>
<dbReference type="STRING" id="190893.BA953_17985"/>
<evidence type="ECO:0000313" key="2">
    <source>
        <dbReference type="EMBL" id="AIW21620.1"/>
    </source>
</evidence>
<dbReference type="OrthoDB" id="9791837at2"/>
<dbReference type="eggNOG" id="COG0500">
    <property type="taxonomic scope" value="Bacteria"/>
</dbReference>
<dbReference type="CDD" id="cd02440">
    <property type="entry name" value="AdoMet_MTases"/>
    <property type="match status" value="1"/>
</dbReference>
<reference evidence="4 6" key="3">
    <citation type="submission" date="2019-09" db="EMBL/GenBank/DDBJ databases">
        <title>Draft genome sequencing and comparative genomics of hatchery-associated Vibrios.</title>
        <authorList>
            <person name="Kehlet-Delgado H."/>
            <person name="Mueller R.S."/>
        </authorList>
    </citation>
    <scope>NUCLEOTIDE SEQUENCE [LARGE SCALE GENOMIC DNA]</scope>
    <source>
        <strain evidence="4 6">09-121-3</strain>
    </source>
</reference>
<dbReference type="PANTHER" id="PTHR43861:SF3">
    <property type="entry name" value="PUTATIVE (AFU_ORTHOLOGUE AFUA_2G14390)-RELATED"/>
    <property type="match status" value="1"/>
</dbReference>
<evidence type="ECO:0000313" key="4">
    <source>
        <dbReference type="EMBL" id="NOJ23671.1"/>
    </source>
</evidence>
<evidence type="ECO:0000256" key="1">
    <source>
        <dbReference type="ARBA" id="ARBA00022679"/>
    </source>
</evidence>
<dbReference type="Gene3D" id="3.40.50.150">
    <property type="entry name" value="Vaccinia Virus protein VP39"/>
    <property type="match status" value="1"/>
</dbReference>
<dbReference type="InterPro" id="IPR029063">
    <property type="entry name" value="SAM-dependent_MTases_sf"/>
</dbReference>
<evidence type="ECO:0000313" key="5">
    <source>
        <dbReference type="Proteomes" id="UP000030081"/>
    </source>
</evidence>
<dbReference type="Proteomes" id="UP000576645">
    <property type="component" value="Unassembled WGS sequence"/>
</dbReference>
<name>A0A0A0SYG7_9VIBR</name>
<dbReference type="AlphaFoldDB" id="A0A0A0SYG7"/>
<dbReference type="Proteomes" id="UP000030081">
    <property type="component" value="Chromosome 2"/>
</dbReference>
<dbReference type="Pfam" id="PF13489">
    <property type="entry name" value="Methyltransf_23"/>
    <property type="match status" value="1"/>
</dbReference>
<dbReference type="EMBL" id="JXXR01000011">
    <property type="protein sequence ID" value="KJY73198.1"/>
    <property type="molecule type" value="Genomic_DNA"/>
</dbReference>
<dbReference type="RefSeq" id="WP_019276393.1">
    <property type="nucleotide sequence ID" value="NZ_CM004383.1"/>
</dbReference>